<dbReference type="EMBL" id="LQPE01000002">
    <property type="protein sequence ID" value="ORW12228.1"/>
    <property type="molecule type" value="Genomic_DNA"/>
</dbReference>
<reference evidence="1 2" key="1">
    <citation type="submission" date="2016-01" db="EMBL/GenBank/DDBJ databases">
        <title>The new phylogeny of the genus Mycobacterium.</title>
        <authorList>
            <person name="Tarcisio F."/>
            <person name="Conor M."/>
            <person name="Antonella G."/>
            <person name="Elisabetta G."/>
            <person name="Giulia F.S."/>
            <person name="Sara T."/>
            <person name="Anna F."/>
            <person name="Clotilde B."/>
            <person name="Roberto B."/>
            <person name="Veronica D.S."/>
            <person name="Fabio R."/>
            <person name="Monica P."/>
            <person name="Olivier J."/>
            <person name="Enrico T."/>
            <person name="Nicola S."/>
        </authorList>
    </citation>
    <scope>NUCLEOTIDE SEQUENCE [LARGE SCALE GENOMIC DNA]</scope>
    <source>
        <strain evidence="1 2">DSM 45166</strain>
    </source>
</reference>
<proteinExistence type="predicted"/>
<dbReference type="AlphaFoldDB" id="A0A1X1YM97"/>
<evidence type="ECO:0000313" key="1">
    <source>
        <dbReference type="EMBL" id="ORW12228.1"/>
    </source>
</evidence>
<name>A0A1X1YM97_9MYCO</name>
<keyword evidence="2" id="KW-1185">Reference proteome</keyword>
<gene>
    <name evidence="1" type="ORF">AWC14_01175</name>
</gene>
<dbReference type="Proteomes" id="UP000193487">
    <property type="component" value="Unassembled WGS sequence"/>
</dbReference>
<protein>
    <submittedName>
        <fullName evidence="1">Uncharacterized protein</fullName>
    </submittedName>
</protein>
<accession>A0A1X1YM97</accession>
<evidence type="ECO:0000313" key="2">
    <source>
        <dbReference type="Proteomes" id="UP000193487"/>
    </source>
</evidence>
<comment type="caution">
    <text evidence="1">The sequence shown here is derived from an EMBL/GenBank/DDBJ whole genome shotgun (WGS) entry which is preliminary data.</text>
</comment>
<organism evidence="1 2">
    <name type="scientific">Mycobacterium kyorinense</name>
    <dbReference type="NCBI Taxonomy" id="487514"/>
    <lineage>
        <taxon>Bacteria</taxon>
        <taxon>Bacillati</taxon>
        <taxon>Actinomycetota</taxon>
        <taxon>Actinomycetes</taxon>
        <taxon>Mycobacteriales</taxon>
        <taxon>Mycobacteriaceae</taxon>
        <taxon>Mycobacterium</taxon>
    </lineage>
</organism>
<sequence>MLARIRRRTCRRTAERILNRAHNDRAMSAAVADYFNEFSQSDLSDRRRHALAGADSDPDYYSP</sequence>